<evidence type="ECO:0000313" key="2">
    <source>
        <dbReference type="Proteomes" id="UP000054107"/>
    </source>
</evidence>
<organism evidence="1 2">
    <name type="scientific">Parasitella parasitica</name>
    <dbReference type="NCBI Taxonomy" id="35722"/>
    <lineage>
        <taxon>Eukaryota</taxon>
        <taxon>Fungi</taxon>
        <taxon>Fungi incertae sedis</taxon>
        <taxon>Mucoromycota</taxon>
        <taxon>Mucoromycotina</taxon>
        <taxon>Mucoromycetes</taxon>
        <taxon>Mucorales</taxon>
        <taxon>Mucorineae</taxon>
        <taxon>Mucoraceae</taxon>
        <taxon>Parasitella</taxon>
    </lineage>
</organism>
<name>A0A0B7NRV7_9FUNG</name>
<dbReference type="Proteomes" id="UP000054107">
    <property type="component" value="Unassembled WGS sequence"/>
</dbReference>
<evidence type="ECO:0008006" key="3">
    <source>
        <dbReference type="Google" id="ProtNLM"/>
    </source>
</evidence>
<dbReference type="AlphaFoldDB" id="A0A0B7NRV7"/>
<accession>A0A0B7NRV7</accession>
<dbReference type="EMBL" id="LN733720">
    <property type="protein sequence ID" value="CEP17734.1"/>
    <property type="molecule type" value="Genomic_DNA"/>
</dbReference>
<dbReference type="Gene3D" id="1.10.443.20">
    <property type="entry name" value="Centromere DNA-binding protein complex CBF3 subunit, domain 2"/>
    <property type="match status" value="1"/>
</dbReference>
<dbReference type="InterPro" id="IPR038279">
    <property type="entry name" value="Ndc10_dom2_sf"/>
</dbReference>
<gene>
    <name evidence="1" type="primary">PARPA_12033.1 scaffold 44831</name>
</gene>
<sequence>MDTQQLHRLKLISQTFINNPEQSFKYSFHNNFSFLLSHYLLLRGESLRNLEFPDPQYMEFSEVGTEGTYPAKVCLLNQGKTNSLNTNRDWFKLKLINFARPRNYQVKKAKRKGKMPDTD</sequence>
<dbReference type="GO" id="GO:0003677">
    <property type="term" value="F:DNA binding"/>
    <property type="evidence" value="ECO:0007669"/>
    <property type="project" value="InterPro"/>
</dbReference>
<protein>
    <recommendedName>
        <fullName evidence="3">Ndc10 domain-containing protein</fullName>
    </recommendedName>
</protein>
<reference evidence="1 2" key="1">
    <citation type="submission" date="2014-09" db="EMBL/GenBank/DDBJ databases">
        <authorList>
            <person name="Ellenberger Sabrina"/>
        </authorList>
    </citation>
    <scope>NUCLEOTIDE SEQUENCE [LARGE SCALE GENOMIC DNA]</scope>
    <source>
        <strain evidence="1 2">CBS 412.66</strain>
    </source>
</reference>
<dbReference type="OrthoDB" id="2289316at2759"/>
<keyword evidence="2" id="KW-1185">Reference proteome</keyword>
<proteinExistence type="predicted"/>
<evidence type="ECO:0000313" key="1">
    <source>
        <dbReference type="EMBL" id="CEP17734.1"/>
    </source>
</evidence>